<reference evidence="2" key="1">
    <citation type="journal article" date="2014" name="Int. J. Syst. Evol. Microbiol.">
        <title>Complete genome sequence of Corynebacterium casei LMG S-19264T (=DSM 44701T), isolated from a smear-ripened cheese.</title>
        <authorList>
            <consortium name="US DOE Joint Genome Institute (JGI-PGF)"/>
            <person name="Walter F."/>
            <person name="Albersmeier A."/>
            <person name="Kalinowski J."/>
            <person name="Ruckert C."/>
        </authorList>
    </citation>
    <scope>NUCLEOTIDE SEQUENCE</scope>
    <source>
        <strain evidence="2">CGMCC 1.15478</strain>
    </source>
</reference>
<evidence type="ECO:0000313" key="3">
    <source>
        <dbReference type="Proteomes" id="UP000641514"/>
    </source>
</evidence>
<proteinExistence type="predicted"/>
<dbReference type="AlphaFoldDB" id="A0A916UAZ1"/>
<dbReference type="Proteomes" id="UP000641514">
    <property type="component" value="Unassembled WGS sequence"/>
</dbReference>
<keyword evidence="3" id="KW-1185">Reference proteome</keyword>
<gene>
    <name evidence="2" type="ORF">GCM10011410_17710</name>
</gene>
<feature type="chain" id="PRO_5036952715" evidence="1">
    <location>
        <begin position="35"/>
        <end position="132"/>
    </location>
</feature>
<feature type="signal peptide" evidence="1">
    <location>
        <begin position="1"/>
        <end position="34"/>
    </location>
</feature>
<protein>
    <submittedName>
        <fullName evidence="2">Uncharacterized protein</fullName>
    </submittedName>
</protein>
<reference evidence="2" key="2">
    <citation type="submission" date="2020-09" db="EMBL/GenBank/DDBJ databases">
        <authorList>
            <person name="Sun Q."/>
            <person name="Zhou Y."/>
        </authorList>
    </citation>
    <scope>NUCLEOTIDE SEQUENCE</scope>
    <source>
        <strain evidence="2">CGMCC 1.15478</strain>
    </source>
</reference>
<evidence type="ECO:0000313" key="2">
    <source>
        <dbReference type="EMBL" id="GGC65669.1"/>
    </source>
</evidence>
<keyword evidence="1" id="KW-0732">Signal</keyword>
<comment type="caution">
    <text evidence="2">The sequence shown here is derived from an EMBL/GenBank/DDBJ whole genome shotgun (WGS) entry which is preliminary data.</text>
</comment>
<accession>A0A916UAZ1</accession>
<sequence length="132" mass="12996">MSACGISLGRVVGTSIAAASVGALSLLGAGVATADEVEHVQIAHGALDVYAVAGGPFTIVAATNATPGYVCKATPEGFALGEADEYGQAIVGPTGFVALSLADHDGGEITVTCGPRYSEWAVDGSVTPMVLS</sequence>
<evidence type="ECO:0000256" key="1">
    <source>
        <dbReference type="SAM" id="SignalP"/>
    </source>
</evidence>
<dbReference type="RefSeq" id="WP_188673384.1">
    <property type="nucleotide sequence ID" value="NZ_BMJH01000002.1"/>
</dbReference>
<name>A0A916UAZ1_9ACTN</name>
<organism evidence="2 3">
    <name type="scientific">Hoyosella rhizosphaerae</name>
    <dbReference type="NCBI Taxonomy" id="1755582"/>
    <lineage>
        <taxon>Bacteria</taxon>
        <taxon>Bacillati</taxon>
        <taxon>Actinomycetota</taxon>
        <taxon>Actinomycetes</taxon>
        <taxon>Mycobacteriales</taxon>
        <taxon>Hoyosellaceae</taxon>
        <taxon>Hoyosella</taxon>
    </lineage>
</organism>
<dbReference type="EMBL" id="BMJH01000002">
    <property type="protein sequence ID" value="GGC65669.1"/>
    <property type="molecule type" value="Genomic_DNA"/>
</dbReference>